<dbReference type="InterPro" id="IPR038255">
    <property type="entry name" value="PBS_linker_sf"/>
</dbReference>
<keyword evidence="3" id="KW-1185">Reference proteome</keyword>
<feature type="domain" description="DUF4214" evidence="1">
    <location>
        <begin position="14"/>
        <end position="65"/>
    </location>
</feature>
<dbReference type="InterPro" id="IPR025282">
    <property type="entry name" value="DUF4214"/>
</dbReference>
<evidence type="ECO:0000313" key="2">
    <source>
        <dbReference type="EMBL" id="MFC0475943.1"/>
    </source>
</evidence>
<reference evidence="2 3" key="1">
    <citation type="submission" date="2024-09" db="EMBL/GenBank/DDBJ databases">
        <authorList>
            <person name="Sun Q."/>
            <person name="Mori K."/>
        </authorList>
    </citation>
    <scope>NUCLEOTIDE SEQUENCE [LARGE SCALE GENOMIC DNA]</scope>
    <source>
        <strain evidence="2 3">CGMCC 1.9126</strain>
    </source>
</reference>
<accession>A0ABV6KRI7</accession>
<dbReference type="Gene3D" id="1.10.3130.20">
    <property type="entry name" value="Phycobilisome linker domain"/>
    <property type="match status" value="1"/>
</dbReference>
<dbReference type="RefSeq" id="WP_377058228.1">
    <property type="nucleotide sequence ID" value="NZ_JBHLUU010000059.1"/>
</dbReference>
<dbReference type="EMBL" id="JBHLUU010000059">
    <property type="protein sequence ID" value="MFC0475943.1"/>
    <property type="molecule type" value="Genomic_DNA"/>
</dbReference>
<name>A0ABV6KRI7_9BACI</name>
<dbReference type="Pfam" id="PF13946">
    <property type="entry name" value="DUF4214"/>
    <property type="match status" value="1"/>
</dbReference>
<gene>
    <name evidence="2" type="ORF">ACFFHF_11890</name>
</gene>
<protein>
    <submittedName>
        <fullName evidence="2">DUF4214 domain-containing protein</fullName>
    </submittedName>
</protein>
<evidence type="ECO:0000313" key="3">
    <source>
        <dbReference type="Proteomes" id="UP001589738"/>
    </source>
</evidence>
<proteinExistence type="predicted"/>
<organism evidence="2 3">
    <name type="scientific">Robertmurraya beringensis</name>
    <dbReference type="NCBI Taxonomy" id="641660"/>
    <lineage>
        <taxon>Bacteria</taxon>
        <taxon>Bacillati</taxon>
        <taxon>Bacillota</taxon>
        <taxon>Bacilli</taxon>
        <taxon>Bacillales</taxon>
        <taxon>Bacillaceae</taxon>
        <taxon>Robertmurraya</taxon>
    </lineage>
</organism>
<sequence>MSIIQTIQKIFVQDNEKFLKGLYRELFNREIYSSGFSTYMSFLQNGDSKINIFNYLVKSEEFAQRITQGKIIHILQTIMYKEDYEFISLLYYVVLGKVPLLNQIQEDKEKLNSNISKAEFIKNILLSEEFLYQIIQPFPSAQ</sequence>
<comment type="caution">
    <text evidence="2">The sequence shown here is derived from an EMBL/GenBank/DDBJ whole genome shotgun (WGS) entry which is preliminary data.</text>
</comment>
<evidence type="ECO:0000259" key="1">
    <source>
        <dbReference type="Pfam" id="PF13946"/>
    </source>
</evidence>
<dbReference type="Proteomes" id="UP001589738">
    <property type="component" value="Unassembled WGS sequence"/>
</dbReference>